<protein>
    <submittedName>
        <fullName evidence="3">Mobile element protein</fullName>
    </submittedName>
</protein>
<dbReference type="PANTHER" id="PTHR33803">
    <property type="entry name" value="IS1478 TRANSPOSASE"/>
    <property type="match status" value="1"/>
</dbReference>
<evidence type="ECO:0000313" key="3">
    <source>
        <dbReference type="EMBL" id="CAA6810253.1"/>
    </source>
</evidence>
<dbReference type="Pfam" id="PF01609">
    <property type="entry name" value="DDE_Tnp_1"/>
    <property type="match status" value="1"/>
</dbReference>
<accession>A0A6S6T558</accession>
<dbReference type="GO" id="GO:0004803">
    <property type="term" value="F:transposase activity"/>
    <property type="evidence" value="ECO:0007669"/>
    <property type="project" value="InterPro"/>
</dbReference>
<evidence type="ECO:0000259" key="2">
    <source>
        <dbReference type="Pfam" id="PF01609"/>
    </source>
</evidence>
<dbReference type="InterPro" id="IPR002559">
    <property type="entry name" value="Transposase_11"/>
</dbReference>
<proteinExistence type="predicted"/>
<keyword evidence="1" id="KW-0472">Membrane</keyword>
<reference evidence="3" key="1">
    <citation type="submission" date="2020-01" db="EMBL/GenBank/DDBJ databases">
        <authorList>
            <person name="Meier V. D."/>
            <person name="Meier V D."/>
        </authorList>
    </citation>
    <scope>NUCLEOTIDE SEQUENCE</scope>
    <source>
        <strain evidence="3">HLG_WM_MAG_12</strain>
    </source>
</reference>
<dbReference type="GO" id="GO:0003677">
    <property type="term" value="F:DNA binding"/>
    <property type="evidence" value="ECO:0007669"/>
    <property type="project" value="InterPro"/>
</dbReference>
<gene>
    <name evidence="3" type="ORF">HELGO_WM5976</name>
</gene>
<evidence type="ECO:0000256" key="1">
    <source>
        <dbReference type="SAM" id="Phobius"/>
    </source>
</evidence>
<feature type="domain" description="Transposase IS4-like" evidence="2">
    <location>
        <begin position="4"/>
        <end position="122"/>
    </location>
</feature>
<name>A0A6S6T558_9BACT</name>
<dbReference type="PANTHER" id="PTHR33803:SF3">
    <property type="entry name" value="BLL1974 PROTEIN"/>
    <property type="match status" value="1"/>
</dbReference>
<dbReference type="AlphaFoldDB" id="A0A6S6T558"/>
<dbReference type="EMBL" id="CACVAW010000040">
    <property type="protein sequence ID" value="CAA6810253.1"/>
    <property type="molecule type" value="Genomic_DNA"/>
</dbReference>
<dbReference type="GO" id="GO:0006313">
    <property type="term" value="P:DNA transposition"/>
    <property type="evidence" value="ECO:0007669"/>
    <property type="project" value="InterPro"/>
</dbReference>
<feature type="transmembrane region" description="Helical" evidence="1">
    <location>
        <begin position="125"/>
        <end position="147"/>
    </location>
</feature>
<organism evidence="3">
    <name type="scientific">uncultured Campylobacterales bacterium</name>
    <dbReference type="NCBI Taxonomy" id="352960"/>
    <lineage>
        <taxon>Bacteria</taxon>
        <taxon>Pseudomonadati</taxon>
        <taxon>Campylobacterota</taxon>
        <taxon>Epsilonproteobacteria</taxon>
        <taxon>Campylobacterales</taxon>
        <taxon>environmental samples</taxon>
    </lineage>
</organism>
<sequence>MSSNIIVGVSCHSKNEHDSKTLEDALTSANKNRTKPILEAICDRGYRGKKEVLGTAICIPDTPCKTDSKYQKEQKRKKFRRRAAIEPIIGHLKSDYRLCRNYLKGFIGDQINLLMAACAWNLKKWLNLFLCHLFYALFLVFRVKLFFKYNF</sequence>
<keyword evidence="1" id="KW-1133">Transmembrane helix</keyword>
<keyword evidence="1" id="KW-0812">Transmembrane</keyword>